<dbReference type="SUPFAM" id="SSF111321">
    <property type="entry name" value="AF1104-like"/>
    <property type="match status" value="1"/>
</dbReference>
<organism evidence="3">
    <name type="scientific">Ignisphaera aggregans</name>
    <dbReference type="NCBI Taxonomy" id="334771"/>
    <lineage>
        <taxon>Archaea</taxon>
        <taxon>Thermoproteota</taxon>
        <taxon>Thermoprotei</taxon>
        <taxon>Desulfurococcales</taxon>
        <taxon>Desulfurococcaceae</taxon>
        <taxon>Ignisphaera</taxon>
    </lineage>
</organism>
<dbReference type="InterPro" id="IPR002791">
    <property type="entry name" value="ARMT1-like_metal-bd"/>
</dbReference>
<evidence type="ECO:0000313" key="2">
    <source>
        <dbReference type="EMBL" id="HGQ36094.1"/>
    </source>
</evidence>
<comment type="caution">
    <text evidence="3">The sequence shown here is derived from an EMBL/GenBank/DDBJ whole genome shotgun (WGS) entry which is preliminary data.</text>
</comment>
<dbReference type="EMBL" id="DTCK01000034">
    <property type="protein sequence ID" value="HGQ36094.1"/>
    <property type="molecule type" value="Genomic_DNA"/>
</dbReference>
<name>A0A7C4JKV0_9CREN</name>
<protein>
    <submittedName>
        <fullName evidence="3">DUF89 family protein</fullName>
    </submittedName>
</protein>
<evidence type="ECO:0000313" key="3">
    <source>
        <dbReference type="EMBL" id="HGQ64975.1"/>
    </source>
</evidence>
<dbReference type="AlphaFoldDB" id="A0A7C4JKV0"/>
<feature type="domain" description="Damage-control phosphatase ARMT1-like metal-binding" evidence="1">
    <location>
        <begin position="5"/>
        <end position="295"/>
    </location>
</feature>
<dbReference type="EMBL" id="DTBD01000064">
    <property type="protein sequence ID" value="HGQ64975.1"/>
    <property type="molecule type" value="Genomic_DNA"/>
</dbReference>
<reference evidence="3" key="1">
    <citation type="journal article" date="2020" name="mSystems">
        <title>Genome- and Community-Level Interaction Insights into Carbon Utilization and Element Cycling Functions of Hydrothermarchaeota in Hydrothermal Sediment.</title>
        <authorList>
            <person name="Zhou Z."/>
            <person name="Liu Y."/>
            <person name="Xu W."/>
            <person name="Pan J."/>
            <person name="Luo Z.H."/>
            <person name="Li M."/>
        </authorList>
    </citation>
    <scope>NUCLEOTIDE SEQUENCE [LARGE SCALE GENOMIC DNA]</scope>
    <source>
        <strain evidence="3">SpSt-637</strain>
        <strain evidence="2">SpSt-667</strain>
    </source>
</reference>
<gene>
    <name evidence="3" type="ORF">ENU08_07005</name>
    <name evidence="2" type="ORF">ENU41_05385</name>
</gene>
<dbReference type="Pfam" id="PF01937">
    <property type="entry name" value="ARMT1-like_dom"/>
    <property type="match status" value="1"/>
</dbReference>
<proteinExistence type="predicted"/>
<sequence>MKVYTNCIACQVQVRFKDIERLVKDEDRRFEIMRLIIEHLDNTLSSCRSRLDSRCVPTVIATNLFRIVKNATGDKDPYREAKKQANKEALKLYKGLENLVESIGDLRDKLYTALKISLVGNLIDLGVAGYIAPETSKVIDIVNDLEVLGDVEPCLITLLKSKKIAMILDNAGEAVFDRILANVLRSEGKYVVAIVKGGAFQNDVTYLDAEDAGLRFSFDEVYSTGTDASSVFIEEVDESLLEILKGVDVVVSKGMANYEYITEIELLLGVPIIYMLIAKCLPVAKDLGVPLGKAVIKLSNYLVR</sequence>
<accession>A0A7C4JKV0</accession>
<evidence type="ECO:0000259" key="1">
    <source>
        <dbReference type="Pfam" id="PF01937"/>
    </source>
</evidence>
<dbReference type="PIRSF" id="PIRSF006593">
    <property type="entry name" value="UCP006593"/>
    <property type="match status" value="1"/>
</dbReference>
<dbReference type="Gene3D" id="1.10.285.20">
    <property type="entry name" value="Uncharacterised protein PF01937, DUF89, domain 2"/>
    <property type="match status" value="1"/>
</dbReference>
<dbReference type="InterPro" id="IPR036075">
    <property type="entry name" value="ARMT-1-like_metal-bd_sf"/>
</dbReference>
<dbReference type="Gene3D" id="3.40.50.10880">
    <property type="entry name" value="Uncharacterised protein PF01937, DUF89, domain 3"/>
    <property type="match status" value="1"/>
</dbReference>
<dbReference type="InterPro" id="IPR014444">
    <property type="entry name" value="PH1575-like"/>
</dbReference>